<reference evidence="1 2" key="1">
    <citation type="submission" date="2018-06" db="EMBL/GenBank/DDBJ databases">
        <authorList>
            <consortium name="Pathogen Informatics"/>
            <person name="Doyle S."/>
        </authorList>
    </citation>
    <scope>NUCLEOTIDE SEQUENCE [LARGE SCALE GENOMIC DNA]</scope>
    <source>
        <strain evidence="1 2">NCTC4824</strain>
    </source>
</reference>
<protein>
    <submittedName>
        <fullName evidence="1">YbbR family protein</fullName>
    </submittedName>
</protein>
<dbReference type="Gene3D" id="2.170.120.40">
    <property type="entry name" value="YbbR-like domain"/>
    <property type="match status" value="2"/>
</dbReference>
<dbReference type="RefSeq" id="WP_066145856.1">
    <property type="nucleotide sequence ID" value="NZ_CBCSGM010000002.1"/>
</dbReference>
<proteinExistence type="predicted"/>
<dbReference type="Proteomes" id="UP000249134">
    <property type="component" value="Chromosome 1"/>
</dbReference>
<dbReference type="InterPro" id="IPR012505">
    <property type="entry name" value="YbbR"/>
</dbReference>
<dbReference type="PANTHER" id="PTHR37804:SF1">
    <property type="entry name" value="CDAA REGULATORY PROTEIN CDAR"/>
    <property type="match status" value="1"/>
</dbReference>
<dbReference type="AlphaFoldDB" id="A0A2X4VXR7"/>
<dbReference type="Pfam" id="PF07949">
    <property type="entry name" value="YbbR"/>
    <property type="match status" value="3"/>
</dbReference>
<dbReference type="PANTHER" id="PTHR37804">
    <property type="entry name" value="CDAA REGULATORY PROTEIN CDAR"/>
    <property type="match status" value="1"/>
</dbReference>
<keyword evidence="2" id="KW-1185">Reference proteome</keyword>
<dbReference type="STRING" id="1348624.GCA_001591545_03761"/>
<evidence type="ECO:0000313" key="2">
    <source>
        <dbReference type="Proteomes" id="UP000249134"/>
    </source>
</evidence>
<evidence type="ECO:0000313" key="1">
    <source>
        <dbReference type="EMBL" id="SQI51432.1"/>
    </source>
</evidence>
<dbReference type="Gene3D" id="2.170.120.30">
    <property type="match status" value="2"/>
</dbReference>
<dbReference type="EMBL" id="LS483476">
    <property type="protein sequence ID" value="SQI51432.1"/>
    <property type="molecule type" value="Genomic_DNA"/>
</dbReference>
<name>A0A2X4VXR7_LEDLE</name>
<dbReference type="InterPro" id="IPR053154">
    <property type="entry name" value="c-di-AMP_regulator"/>
</dbReference>
<gene>
    <name evidence="1" type="ORF">NCTC4824_00256</name>
</gene>
<sequence>MDNFMENPWFIRIVALLLTLLLFVSANDLGKSSGTTPNDMETNHTDTIVDVPVELIYDSENLVVTGAPKTVNVNIKGQRRFVEATKRQRDFSVYIDLSDVELGKHRVPIKYKDISDKLVTNIDPVYADISLQEKVTEEFRVEAEFNRSILAEGFEADPPEVEPKTVKITAAKDTIEKITYVKATIDASGLINDTIKRGANVTVLDRDLNKLDVIIEPPSVSVTIPVKNPRKNISLKIKETGTPPEDIVIKTVSTNTPEIMVFGRTEVLQDLNEIEISVDVSNIREDTEMEVPIKYPEGVNRITPDKIKVEITTAKKMEETTINDIPLKNKGLDPKFDIELLTPADGAVSLKVSGETEDVKKASNSNIQVFLQLEGLSAGEHEVDLMVEGPEGLEYELSTKKVKVILTEKENV</sequence>
<organism evidence="1 2">
    <name type="scientific">Lederbergia lenta</name>
    <name type="common">Bacillus lentus</name>
    <dbReference type="NCBI Taxonomy" id="1467"/>
    <lineage>
        <taxon>Bacteria</taxon>
        <taxon>Bacillati</taxon>
        <taxon>Bacillota</taxon>
        <taxon>Bacilli</taxon>
        <taxon>Bacillales</taxon>
        <taxon>Bacillaceae</taxon>
        <taxon>Lederbergia</taxon>
    </lineage>
</organism>
<accession>A0A2X4VXR7</accession>
<dbReference type="KEGG" id="blen:NCTC4824_00256"/>